<dbReference type="EMBL" id="BARS01008915">
    <property type="protein sequence ID" value="GAF67962.1"/>
    <property type="molecule type" value="Genomic_DNA"/>
</dbReference>
<sequence>KPVTKCQACKTKTAKIYNYTTICDQSNTTKYCLEIGKENEDYERG</sequence>
<comment type="caution">
    <text evidence="1">The sequence shown here is derived from an EMBL/GenBank/DDBJ whole genome shotgun (WGS) entry which is preliminary data.</text>
</comment>
<dbReference type="AlphaFoldDB" id="X0RW66"/>
<gene>
    <name evidence="1" type="ORF">S01H1_16885</name>
</gene>
<proteinExistence type="predicted"/>
<reference evidence="1" key="1">
    <citation type="journal article" date="2014" name="Front. Microbiol.">
        <title>High frequency of phylogenetically diverse reductive dehalogenase-homologous genes in deep subseafloor sedimentary metagenomes.</title>
        <authorList>
            <person name="Kawai M."/>
            <person name="Futagami T."/>
            <person name="Toyoda A."/>
            <person name="Takaki Y."/>
            <person name="Nishi S."/>
            <person name="Hori S."/>
            <person name="Arai W."/>
            <person name="Tsubouchi T."/>
            <person name="Morono Y."/>
            <person name="Uchiyama I."/>
            <person name="Ito T."/>
            <person name="Fujiyama A."/>
            <person name="Inagaki F."/>
            <person name="Takami H."/>
        </authorList>
    </citation>
    <scope>NUCLEOTIDE SEQUENCE</scope>
    <source>
        <strain evidence="1">Expedition CK06-06</strain>
    </source>
</reference>
<accession>X0RW66</accession>
<organism evidence="1">
    <name type="scientific">marine sediment metagenome</name>
    <dbReference type="NCBI Taxonomy" id="412755"/>
    <lineage>
        <taxon>unclassified sequences</taxon>
        <taxon>metagenomes</taxon>
        <taxon>ecological metagenomes</taxon>
    </lineage>
</organism>
<protein>
    <submittedName>
        <fullName evidence="1">Uncharacterized protein</fullName>
    </submittedName>
</protein>
<feature type="non-terminal residue" evidence="1">
    <location>
        <position position="1"/>
    </location>
</feature>
<evidence type="ECO:0000313" key="1">
    <source>
        <dbReference type="EMBL" id="GAF67962.1"/>
    </source>
</evidence>
<name>X0RW66_9ZZZZ</name>